<evidence type="ECO:0000313" key="1">
    <source>
        <dbReference type="EMBL" id="HIZ17900.1"/>
    </source>
</evidence>
<reference evidence="1" key="1">
    <citation type="journal article" date="2021" name="PeerJ">
        <title>Extensive microbial diversity within the chicken gut microbiome revealed by metagenomics and culture.</title>
        <authorList>
            <person name="Gilroy R."/>
            <person name="Ravi A."/>
            <person name="Getino M."/>
            <person name="Pursley I."/>
            <person name="Horton D.L."/>
            <person name="Alikhan N.F."/>
            <person name="Baker D."/>
            <person name="Gharbi K."/>
            <person name="Hall N."/>
            <person name="Watson M."/>
            <person name="Adriaenssens E.M."/>
            <person name="Foster-Nyarko E."/>
            <person name="Jarju S."/>
            <person name="Secka A."/>
            <person name="Antonio M."/>
            <person name="Oren A."/>
            <person name="Chaudhuri R.R."/>
            <person name="La Ragione R."/>
            <person name="Hildebrand F."/>
            <person name="Pallen M.J."/>
        </authorList>
    </citation>
    <scope>NUCLEOTIDE SEQUENCE</scope>
    <source>
        <strain evidence="1">ChiHecolR3B27-1887</strain>
    </source>
</reference>
<accession>A0A9D2DJ17</accession>
<proteinExistence type="predicted"/>
<name>A0A9D2DJ17_9ACTN</name>
<dbReference type="AlphaFoldDB" id="A0A9D2DJ17"/>
<organism evidence="1 2">
    <name type="scientific">Candidatus Olsenella stercoravium</name>
    <dbReference type="NCBI Taxonomy" id="2838713"/>
    <lineage>
        <taxon>Bacteria</taxon>
        <taxon>Bacillati</taxon>
        <taxon>Actinomycetota</taxon>
        <taxon>Coriobacteriia</taxon>
        <taxon>Coriobacteriales</taxon>
        <taxon>Atopobiaceae</taxon>
        <taxon>Olsenella</taxon>
    </lineage>
</organism>
<reference evidence="1" key="2">
    <citation type="submission" date="2021-04" db="EMBL/GenBank/DDBJ databases">
        <authorList>
            <person name="Gilroy R."/>
        </authorList>
    </citation>
    <scope>NUCLEOTIDE SEQUENCE</scope>
    <source>
        <strain evidence="1">ChiHecolR3B27-1887</strain>
    </source>
</reference>
<gene>
    <name evidence="1" type="ORF">IAA22_02145</name>
</gene>
<dbReference type="InterPro" id="IPR025427">
    <property type="entry name" value="DUF4160"/>
</dbReference>
<dbReference type="Proteomes" id="UP000824029">
    <property type="component" value="Unassembled WGS sequence"/>
</dbReference>
<sequence>MPVLARFYGIVIRMYFLGSEHNPPHIHAIYGDSTAAFDIRSGRVLDGELPARADAMVREWIGLHRDDLVTMWETQEFKRIDPLD</sequence>
<protein>
    <submittedName>
        <fullName evidence="1">DUF4160 domain-containing protein</fullName>
    </submittedName>
</protein>
<evidence type="ECO:0000313" key="2">
    <source>
        <dbReference type="Proteomes" id="UP000824029"/>
    </source>
</evidence>
<dbReference type="EMBL" id="DXBZ01000042">
    <property type="protein sequence ID" value="HIZ17900.1"/>
    <property type="molecule type" value="Genomic_DNA"/>
</dbReference>
<comment type="caution">
    <text evidence="1">The sequence shown here is derived from an EMBL/GenBank/DDBJ whole genome shotgun (WGS) entry which is preliminary data.</text>
</comment>
<dbReference type="Pfam" id="PF13711">
    <property type="entry name" value="DUF4160"/>
    <property type="match status" value="1"/>
</dbReference>